<keyword evidence="2" id="KW-1185">Reference proteome</keyword>
<dbReference type="EMBL" id="BQNB010015275">
    <property type="protein sequence ID" value="GJT38076.1"/>
    <property type="molecule type" value="Genomic_DNA"/>
</dbReference>
<dbReference type="Proteomes" id="UP001151760">
    <property type="component" value="Unassembled WGS sequence"/>
</dbReference>
<accession>A0ABQ5DFQ1</accession>
<gene>
    <name evidence="1" type="ORF">Tco_0937941</name>
</gene>
<protein>
    <submittedName>
        <fullName evidence="1">Uncharacterized protein</fullName>
    </submittedName>
</protein>
<sequence length="116" mass="12753">MDISNTSYVHIYTISKADEPLAKRHSRKQGVSLKVLLTTGAQIAESLKWFQKQFPPNNSALNSSTLRTHASAALLVHIVTEQCTECFSNVGNTVLEERSKEMSLDADAEASSLMVD</sequence>
<reference evidence="1" key="2">
    <citation type="submission" date="2022-01" db="EMBL/GenBank/DDBJ databases">
        <authorList>
            <person name="Yamashiro T."/>
            <person name="Shiraishi A."/>
            <person name="Satake H."/>
            <person name="Nakayama K."/>
        </authorList>
    </citation>
    <scope>NUCLEOTIDE SEQUENCE</scope>
</reference>
<reference evidence="1" key="1">
    <citation type="journal article" date="2022" name="Int. J. Mol. Sci.">
        <title>Draft Genome of Tanacetum Coccineum: Genomic Comparison of Closely Related Tanacetum-Family Plants.</title>
        <authorList>
            <person name="Yamashiro T."/>
            <person name="Shiraishi A."/>
            <person name="Nakayama K."/>
            <person name="Satake H."/>
        </authorList>
    </citation>
    <scope>NUCLEOTIDE SEQUENCE</scope>
</reference>
<evidence type="ECO:0000313" key="1">
    <source>
        <dbReference type="EMBL" id="GJT38076.1"/>
    </source>
</evidence>
<comment type="caution">
    <text evidence="1">The sequence shown here is derived from an EMBL/GenBank/DDBJ whole genome shotgun (WGS) entry which is preliminary data.</text>
</comment>
<evidence type="ECO:0000313" key="2">
    <source>
        <dbReference type="Proteomes" id="UP001151760"/>
    </source>
</evidence>
<name>A0ABQ5DFQ1_9ASTR</name>
<organism evidence="1 2">
    <name type="scientific">Tanacetum coccineum</name>
    <dbReference type="NCBI Taxonomy" id="301880"/>
    <lineage>
        <taxon>Eukaryota</taxon>
        <taxon>Viridiplantae</taxon>
        <taxon>Streptophyta</taxon>
        <taxon>Embryophyta</taxon>
        <taxon>Tracheophyta</taxon>
        <taxon>Spermatophyta</taxon>
        <taxon>Magnoliopsida</taxon>
        <taxon>eudicotyledons</taxon>
        <taxon>Gunneridae</taxon>
        <taxon>Pentapetalae</taxon>
        <taxon>asterids</taxon>
        <taxon>campanulids</taxon>
        <taxon>Asterales</taxon>
        <taxon>Asteraceae</taxon>
        <taxon>Asteroideae</taxon>
        <taxon>Anthemideae</taxon>
        <taxon>Anthemidinae</taxon>
        <taxon>Tanacetum</taxon>
    </lineage>
</organism>
<proteinExistence type="predicted"/>